<feature type="domain" description="NodB homology" evidence="3">
    <location>
        <begin position="66"/>
        <end position="321"/>
    </location>
</feature>
<gene>
    <name evidence="4" type="ORF">CBG52_04125</name>
</gene>
<organism evidence="4 5">
    <name type="scientific">Fusobacterium nucleatum subsp. polymorphum</name>
    <name type="common">Fusobacterium polymorphum</name>
    <dbReference type="NCBI Taxonomy" id="76857"/>
    <lineage>
        <taxon>Bacteria</taxon>
        <taxon>Fusobacteriati</taxon>
        <taxon>Fusobacteriota</taxon>
        <taxon>Fusobacteriia</taxon>
        <taxon>Fusobacteriales</taxon>
        <taxon>Fusobacteriaceae</taxon>
        <taxon>Fusobacterium</taxon>
    </lineage>
</organism>
<evidence type="ECO:0000256" key="1">
    <source>
        <dbReference type="ARBA" id="ARBA00004613"/>
    </source>
</evidence>
<dbReference type="InterPro" id="IPR002509">
    <property type="entry name" value="NODB_dom"/>
</dbReference>
<evidence type="ECO:0000259" key="3">
    <source>
        <dbReference type="PROSITE" id="PS51677"/>
    </source>
</evidence>
<dbReference type="GO" id="GO:0016810">
    <property type="term" value="F:hydrolase activity, acting on carbon-nitrogen (but not peptide) bonds"/>
    <property type="evidence" value="ECO:0007669"/>
    <property type="project" value="InterPro"/>
</dbReference>
<proteinExistence type="predicted"/>
<accession>A0A2C6B7L1</accession>
<evidence type="ECO:0000313" key="4">
    <source>
        <dbReference type="EMBL" id="PHI10359.1"/>
    </source>
</evidence>
<dbReference type="InterPro" id="IPR051398">
    <property type="entry name" value="Polysacch_Deacetylase"/>
</dbReference>
<dbReference type="PANTHER" id="PTHR34216:SF3">
    <property type="entry name" value="POLY-BETA-1,6-N-ACETYL-D-GLUCOSAMINE N-DEACETYLASE"/>
    <property type="match status" value="1"/>
</dbReference>
<dbReference type="Gene3D" id="3.20.20.370">
    <property type="entry name" value="Glycoside hydrolase/deacetylase"/>
    <property type="match status" value="1"/>
</dbReference>
<dbReference type="PANTHER" id="PTHR34216">
    <property type="match status" value="1"/>
</dbReference>
<comment type="caution">
    <text evidence="4">The sequence shown here is derived from an EMBL/GenBank/DDBJ whole genome shotgun (WGS) entry which is preliminary data.</text>
</comment>
<dbReference type="PROSITE" id="PS51677">
    <property type="entry name" value="NODB"/>
    <property type="match status" value="1"/>
</dbReference>
<dbReference type="RefSeq" id="WP_099010945.1">
    <property type="nucleotide sequence ID" value="NZ_CP077154.1"/>
</dbReference>
<dbReference type="GO" id="GO:0005975">
    <property type="term" value="P:carbohydrate metabolic process"/>
    <property type="evidence" value="ECO:0007669"/>
    <property type="project" value="InterPro"/>
</dbReference>
<dbReference type="EMBL" id="NIRM01000001">
    <property type="protein sequence ID" value="PHI10359.1"/>
    <property type="molecule type" value="Genomic_DNA"/>
</dbReference>
<sequence>MKSEVTAVMYHYVRDLKNSRYPNIKGLDIEKFKKQIKFFKENYNFVRIEDLIEYYKNPKEKELPEKAILLTFDDGYKDHYTYVLPVLLENNIQGSFYIPTKCFQDKKVLDVNKIHFILESCMGKEERILKEIEEYLERNKDSRISHSYNDYFKEYAVDSRFDKKEIIFIKRMLQVVLPEDYREKLVDILFKKYVCTIGDKIISERAFWEELYLTPEQIRMMEKLGMHIGFHSHNHVWLNSLSKEEQEFQIKSSINYFKEIGVNTEKMTISYPYGGYNKETIKLMEEYKIPLGFTTEVRKINLENDSFLELPRMDTNDFIKE</sequence>
<reference evidence="4 5" key="1">
    <citation type="submission" date="2017-06" db="EMBL/GenBank/DDBJ databases">
        <title>Draft genome sequence of Fusobacterium nucleatum subsp. polymorphum KCOM 1267 (=ChDC F290).</title>
        <authorList>
            <person name="Kook J.-K."/>
            <person name="Park S.-N."/>
            <person name="Lim Y.K."/>
            <person name="Roh H."/>
        </authorList>
    </citation>
    <scope>NUCLEOTIDE SEQUENCE [LARGE SCALE GENOMIC DNA]</scope>
    <source>
        <strain evidence="5">KCOM 1267(ChDC F290)</strain>
    </source>
</reference>
<comment type="subcellular location">
    <subcellularLocation>
        <location evidence="1">Secreted</location>
    </subcellularLocation>
</comment>
<name>A0A2C6B7L1_FUSNP</name>
<evidence type="ECO:0000256" key="2">
    <source>
        <dbReference type="ARBA" id="ARBA00022729"/>
    </source>
</evidence>
<dbReference type="AlphaFoldDB" id="A0A2C6B7L1"/>
<dbReference type="GO" id="GO:0005576">
    <property type="term" value="C:extracellular region"/>
    <property type="evidence" value="ECO:0007669"/>
    <property type="project" value="UniProtKB-SubCell"/>
</dbReference>
<protein>
    <submittedName>
        <fullName evidence="4">Polysaccharide deacetylase</fullName>
    </submittedName>
</protein>
<dbReference type="SUPFAM" id="SSF88713">
    <property type="entry name" value="Glycoside hydrolase/deacetylase"/>
    <property type="match status" value="1"/>
</dbReference>
<dbReference type="InterPro" id="IPR011330">
    <property type="entry name" value="Glyco_hydro/deAcase_b/a-brl"/>
</dbReference>
<evidence type="ECO:0000313" key="5">
    <source>
        <dbReference type="Proteomes" id="UP000221504"/>
    </source>
</evidence>
<dbReference type="Proteomes" id="UP000221504">
    <property type="component" value="Unassembled WGS sequence"/>
</dbReference>
<keyword evidence="2" id="KW-0732">Signal</keyword>
<dbReference type="CDD" id="cd10971">
    <property type="entry name" value="CE4_DAC_u2_5s"/>
    <property type="match status" value="1"/>
</dbReference>
<dbReference type="Pfam" id="PF01522">
    <property type="entry name" value="Polysacc_deac_1"/>
    <property type="match status" value="2"/>
</dbReference>